<protein>
    <submittedName>
        <fullName evidence="2">Nitrogen regulatory protein P-II</fullName>
    </submittedName>
</protein>
<dbReference type="InterPro" id="IPR015867">
    <property type="entry name" value="N-reg_PII/ATP_PRibTrfase_C"/>
</dbReference>
<dbReference type="InterPro" id="IPR002187">
    <property type="entry name" value="N-reg_PII"/>
</dbReference>
<dbReference type="GO" id="GO:0005829">
    <property type="term" value="C:cytosol"/>
    <property type="evidence" value="ECO:0007669"/>
    <property type="project" value="TreeGrafter"/>
</dbReference>
<dbReference type="EMBL" id="LT907978">
    <property type="protein sequence ID" value="SOB72066.1"/>
    <property type="molecule type" value="Genomic_DNA"/>
</dbReference>
<dbReference type="SUPFAM" id="SSF54913">
    <property type="entry name" value="GlnB-like"/>
    <property type="match status" value="1"/>
</dbReference>
<dbReference type="PANTHER" id="PTHR30115:SF11">
    <property type="entry name" value="NITROGEN REGULATORY PROTEIN P-II HOMOLOG"/>
    <property type="match status" value="1"/>
</dbReference>
<dbReference type="InterPro" id="IPR011322">
    <property type="entry name" value="N-reg_PII-like_a/b"/>
</dbReference>
<dbReference type="PRINTS" id="PR00340">
    <property type="entry name" value="PIIGLNB"/>
</dbReference>
<dbReference type="PROSITE" id="PS00638">
    <property type="entry name" value="PII_GLNB_CTER"/>
    <property type="match status" value="1"/>
</dbReference>
<comment type="similarity">
    <text evidence="1">Belongs to the P(II) protein family.</text>
</comment>
<evidence type="ECO:0000313" key="3">
    <source>
        <dbReference type="Proteomes" id="UP000217549"/>
    </source>
</evidence>
<dbReference type="RefSeq" id="WP_096239927.1">
    <property type="nucleotide sequence ID" value="NZ_LT907978.1"/>
</dbReference>
<name>A0A285PSD8_9FIRM</name>
<evidence type="ECO:0000256" key="1">
    <source>
        <dbReference type="RuleBase" id="RU003936"/>
    </source>
</evidence>
<sequence length="115" mass="12397">MKEISIIIKPEKIEQIKEIADKHHCGGMTISTVMGCGTQLGYADGGSVVKGMHTSINLLPKIRVDVVVKNAAVNEIILDICDKIPTGNVGDGKIFVRDIEDAIRIRTGERGEGVL</sequence>
<dbReference type="InterPro" id="IPR017918">
    <property type="entry name" value="N-reg_PII_CS"/>
</dbReference>
<accession>A0A285PSD8</accession>
<dbReference type="GO" id="GO:0030234">
    <property type="term" value="F:enzyme regulator activity"/>
    <property type="evidence" value="ECO:0007669"/>
    <property type="project" value="InterPro"/>
</dbReference>
<reference evidence="3" key="1">
    <citation type="submission" date="2017-09" db="EMBL/GenBank/DDBJ databases">
        <authorList>
            <person name="Shetty A S."/>
        </authorList>
    </citation>
    <scope>NUCLEOTIDE SEQUENCE [LARGE SCALE GENOMIC DNA]</scope>
</reference>
<dbReference type="SMART" id="SM00938">
    <property type="entry name" value="P-II"/>
    <property type="match status" value="1"/>
</dbReference>
<dbReference type="Pfam" id="PF00543">
    <property type="entry name" value="P-II"/>
    <property type="match status" value="1"/>
</dbReference>
<dbReference type="GO" id="GO:0006808">
    <property type="term" value="P:regulation of nitrogen utilization"/>
    <property type="evidence" value="ECO:0007669"/>
    <property type="project" value="InterPro"/>
</dbReference>
<proteinExistence type="inferred from homology"/>
<dbReference type="PANTHER" id="PTHR30115">
    <property type="entry name" value="NITROGEN REGULATORY PROTEIN P-II"/>
    <property type="match status" value="1"/>
</dbReference>
<dbReference type="AlphaFoldDB" id="A0A285PSD8"/>
<dbReference type="KEGG" id="ehl:EHLA_1347"/>
<organism evidence="2 3">
    <name type="scientific">Anaerobutyricum hallii</name>
    <dbReference type="NCBI Taxonomy" id="39488"/>
    <lineage>
        <taxon>Bacteria</taxon>
        <taxon>Bacillati</taxon>
        <taxon>Bacillota</taxon>
        <taxon>Clostridia</taxon>
        <taxon>Lachnospirales</taxon>
        <taxon>Lachnospiraceae</taxon>
        <taxon>Anaerobutyricum</taxon>
    </lineage>
</organism>
<evidence type="ECO:0000313" key="2">
    <source>
        <dbReference type="EMBL" id="SOB72066.1"/>
    </source>
</evidence>
<dbReference type="PROSITE" id="PS51343">
    <property type="entry name" value="PII_GLNB_DOM"/>
    <property type="match status" value="1"/>
</dbReference>
<dbReference type="GO" id="GO:0005524">
    <property type="term" value="F:ATP binding"/>
    <property type="evidence" value="ECO:0007669"/>
    <property type="project" value="TreeGrafter"/>
</dbReference>
<dbReference type="Gene3D" id="3.30.70.120">
    <property type="match status" value="1"/>
</dbReference>
<keyword evidence="3" id="KW-1185">Reference proteome</keyword>
<dbReference type="Proteomes" id="UP000217549">
    <property type="component" value="Chromosome I"/>
</dbReference>
<gene>
    <name evidence="2" type="ORF">EHLA_1347</name>
</gene>